<evidence type="ECO:0000313" key="2">
    <source>
        <dbReference type="Proteomes" id="UP000828390"/>
    </source>
</evidence>
<accession>A0A9D4FXG1</accession>
<organism evidence="1 2">
    <name type="scientific">Dreissena polymorpha</name>
    <name type="common">Zebra mussel</name>
    <name type="synonym">Mytilus polymorpha</name>
    <dbReference type="NCBI Taxonomy" id="45954"/>
    <lineage>
        <taxon>Eukaryota</taxon>
        <taxon>Metazoa</taxon>
        <taxon>Spiralia</taxon>
        <taxon>Lophotrochozoa</taxon>
        <taxon>Mollusca</taxon>
        <taxon>Bivalvia</taxon>
        <taxon>Autobranchia</taxon>
        <taxon>Heteroconchia</taxon>
        <taxon>Euheterodonta</taxon>
        <taxon>Imparidentia</taxon>
        <taxon>Neoheterodontei</taxon>
        <taxon>Myida</taxon>
        <taxon>Dreissenoidea</taxon>
        <taxon>Dreissenidae</taxon>
        <taxon>Dreissena</taxon>
    </lineage>
</organism>
<protein>
    <submittedName>
        <fullName evidence="1">Uncharacterized protein</fullName>
    </submittedName>
</protein>
<evidence type="ECO:0000313" key="1">
    <source>
        <dbReference type="EMBL" id="KAH3806262.1"/>
    </source>
</evidence>
<dbReference type="EMBL" id="JAIWYP010000006">
    <property type="protein sequence ID" value="KAH3806262.1"/>
    <property type="molecule type" value="Genomic_DNA"/>
</dbReference>
<gene>
    <name evidence="1" type="ORF">DPMN_134581</name>
</gene>
<name>A0A9D4FXG1_DREPO</name>
<reference evidence="1" key="1">
    <citation type="journal article" date="2019" name="bioRxiv">
        <title>The Genome of the Zebra Mussel, Dreissena polymorpha: A Resource for Invasive Species Research.</title>
        <authorList>
            <person name="McCartney M.A."/>
            <person name="Auch B."/>
            <person name="Kono T."/>
            <person name="Mallez S."/>
            <person name="Zhang Y."/>
            <person name="Obille A."/>
            <person name="Becker A."/>
            <person name="Abrahante J.E."/>
            <person name="Garbe J."/>
            <person name="Badalamenti J.P."/>
            <person name="Herman A."/>
            <person name="Mangelson H."/>
            <person name="Liachko I."/>
            <person name="Sullivan S."/>
            <person name="Sone E.D."/>
            <person name="Koren S."/>
            <person name="Silverstein K.A.T."/>
            <person name="Beckman K.B."/>
            <person name="Gohl D.M."/>
        </authorList>
    </citation>
    <scope>NUCLEOTIDE SEQUENCE</scope>
    <source>
        <strain evidence="1">Duluth1</strain>
        <tissue evidence="1">Whole animal</tissue>
    </source>
</reference>
<proteinExistence type="predicted"/>
<keyword evidence="2" id="KW-1185">Reference proteome</keyword>
<dbReference type="Proteomes" id="UP000828390">
    <property type="component" value="Unassembled WGS sequence"/>
</dbReference>
<comment type="caution">
    <text evidence="1">The sequence shown here is derived from an EMBL/GenBank/DDBJ whole genome shotgun (WGS) entry which is preliminary data.</text>
</comment>
<reference evidence="1" key="2">
    <citation type="submission" date="2020-11" db="EMBL/GenBank/DDBJ databases">
        <authorList>
            <person name="McCartney M.A."/>
            <person name="Auch B."/>
            <person name="Kono T."/>
            <person name="Mallez S."/>
            <person name="Becker A."/>
            <person name="Gohl D.M."/>
            <person name="Silverstein K.A.T."/>
            <person name="Koren S."/>
            <person name="Bechman K.B."/>
            <person name="Herman A."/>
            <person name="Abrahante J.E."/>
            <person name="Garbe J."/>
        </authorList>
    </citation>
    <scope>NUCLEOTIDE SEQUENCE</scope>
    <source>
        <strain evidence="1">Duluth1</strain>
        <tissue evidence="1">Whole animal</tissue>
    </source>
</reference>
<dbReference type="AlphaFoldDB" id="A0A9D4FXG1"/>
<sequence length="75" mass="7987">MSSHLFHYAYSDEDPVIVDDSVTITDTMTSQPIFTIDVTDADKTDLVAVTSGFSVTKTAGSSIFSMVKTATGCKS</sequence>